<dbReference type="Proteomes" id="UP001325680">
    <property type="component" value="Chromosome"/>
</dbReference>
<comment type="pathway">
    <text evidence="1">Glycan metabolism; L-arabinan degradation.</text>
</comment>
<dbReference type="PANTHER" id="PTHR43301">
    <property type="entry name" value="ARABINAN ENDO-1,5-ALPHA-L-ARABINOSIDASE"/>
    <property type="match status" value="1"/>
</dbReference>
<dbReference type="EMBL" id="CP139960">
    <property type="protein sequence ID" value="WQD39799.1"/>
    <property type="molecule type" value="Genomic_DNA"/>
</dbReference>
<dbReference type="PROSITE" id="PS51257">
    <property type="entry name" value="PROKAR_LIPOPROTEIN"/>
    <property type="match status" value="1"/>
</dbReference>
<accession>A0ABZ0WAZ4</accession>
<dbReference type="SUPFAM" id="SSF75005">
    <property type="entry name" value="Arabinanase/levansucrase/invertase"/>
    <property type="match status" value="1"/>
</dbReference>
<keyword evidence="3 5" id="KW-0378">Hydrolase</keyword>
<evidence type="ECO:0000256" key="4">
    <source>
        <dbReference type="ARBA" id="ARBA00023295"/>
    </source>
</evidence>
<evidence type="ECO:0000313" key="7">
    <source>
        <dbReference type="Proteomes" id="UP001325680"/>
    </source>
</evidence>
<dbReference type="CDD" id="cd18616">
    <property type="entry name" value="GH43_ABN-like"/>
    <property type="match status" value="1"/>
</dbReference>
<protein>
    <submittedName>
        <fullName evidence="6">Family 43 glycosylhydrolase</fullName>
    </submittedName>
</protein>
<reference evidence="6 7" key="1">
    <citation type="submission" date="2023-12" db="EMBL/GenBank/DDBJ databases">
        <title>Genome sequencing and assembly of bacterial species from a model synthetic community.</title>
        <authorList>
            <person name="Hogle S.L."/>
        </authorList>
    </citation>
    <scope>NUCLEOTIDE SEQUENCE [LARGE SCALE GENOMIC DNA]</scope>
    <source>
        <strain evidence="6 7">HAMBI_3031</strain>
    </source>
</reference>
<dbReference type="PANTHER" id="PTHR43301:SF3">
    <property type="entry name" value="ARABINAN ENDO-1,5-ALPHA-L-ARABINOSIDASE A-RELATED"/>
    <property type="match status" value="1"/>
</dbReference>
<name>A0ABZ0WAZ4_9BACT</name>
<evidence type="ECO:0000256" key="3">
    <source>
        <dbReference type="ARBA" id="ARBA00022801"/>
    </source>
</evidence>
<keyword evidence="7" id="KW-1185">Reference proteome</keyword>
<dbReference type="RefSeq" id="WP_211316334.1">
    <property type="nucleotide sequence ID" value="NZ_CP139960.1"/>
</dbReference>
<evidence type="ECO:0000256" key="1">
    <source>
        <dbReference type="ARBA" id="ARBA00004834"/>
    </source>
</evidence>
<comment type="similarity">
    <text evidence="2 5">Belongs to the glycosyl hydrolase 43 family.</text>
</comment>
<proteinExistence type="inferred from homology"/>
<keyword evidence="4 5" id="KW-0326">Glycosidase</keyword>
<dbReference type="InterPro" id="IPR023296">
    <property type="entry name" value="Glyco_hydro_beta-prop_sf"/>
</dbReference>
<gene>
    <name evidence="6" type="ORF">U0035_06515</name>
</gene>
<sequence length="366" mass="40900">MMKNKQGLNSVRWWFYGAIVTSGILLSCSKAKSQRETPAPEPLKPVAEYQNPVFTPILADPTVIKDPNSDYYYAYGTEDFWHTDNKNHLVAVVRSRDLINWTYVNDAFTSKPTWKSSGGIWAPDIAIVNGKYHLYYSYSTWGDANPGIGLAVSSYPAGPFIDAGKLFLSSEIGVPNSIDPFYYEESGKKYLFWGSYNTSATQGTYGVELTEDGRRVKDAAQKIKIAAGDFEAVNLFRKDGYYYFFGSKNNCCDGAASVYQVRVGRSRNLMGPYIDKAGKNLTERGAGTLVLQRNSQFSGPGHNARLITDKKKQDWMLYHAMDVERAMINTVNQRALLLDKVNWDADGWPVVNDGTPSAGKMKKPEL</sequence>
<evidence type="ECO:0000256" key="5">
    <source>
        <dbReference type="RuleBase" id="RU361187"/>
    </source>
</evidence>
<dbReference type="Pfam" id="PF04616">
    <property type="entry name" value="Glyco_hydro_43"/>
    <property type="match status" value="1"/>
</dbReference>
<dbReference type="Gene3D" id="2.115.10.20">
    <property type="entry name" value="Glycosyl hydrolase domain, family 43"/>
    <property type="match status" value="1"/>
</dbReference>
<organism evidence="6 7">
    <name type="scientific">Niabella yanshanensis</name>
    <dbReference type="NCBI Taxonomy" id="577386"/>
    <lineage>
        <taxon>Bacteria</taxon>
        <taxon>Pseudomonadati</taxon>
        <taxon>Bacteroidota</taxon>
        <taxon>Chitinophagia</taxon>
        <taxon>Chitinophagales</taxon>
        <taxon>Chitinophagaceae</taxon>
        <taxon>Niabella</taxon>
    </lineage>
</organism>
<dbReference type="InterPro" id="IPR006710">
    <property type="entry name" value="Glyco_hydro_43"/>
</dbReference>
<dbReference type="InterPro" id="IPR050727">
    <property type="entry name" value="GH43_arabinanases"/>
</dbReference>
<evidence type="ECO:0000256" key="2">
    <source>
        <dbReference type="ARBA" id="ARBA00009865"/>
    </source>
</evidence>
<evidence type="ECO:0000313" key="6">
    <source>
        <dbReference type="EMBL" id="WQD39799.1"/>
    </source>
</evidence>